<name>A0A6H5G2M6_9HEMI</name>
<accession>A0A6H5G2M6</accession>
<reference evidence="1 2" key="1">
    <citation type="submission" date="2020-02" db="EMBL/GenBank/DDBJ databases">
        <authorList>
            <person name="Ferguson B K."/>
        </authorList>
    </citation>
    <scope>NUCLEOTIDE SEQUENCE [LARGE SCALE GENOMIC DNA]</scope>
</reference>
<dbReference type="Proteomes" id="UP000479000">
    <property type="component" value="Unassembled WGS sequence"/>
</dbReference>
<sequence>MKRLPILRLRGANFGSAGRLCANLDPEPIRSCKFVRGTNFNHSICTRPLTATAGVQVECSNPSRALQKLAMK</sequence>
<keyword evidence="2" id="KW-1185">Reference proteome</keyword>
<proteinExistence type="predicted"/>
<protein>
    <submittedName>
        <fullName evidence="1">Uncharacterized protein</fullName>
    </submittedName>
</protein>
<evidence type="ECO:0000313" key="1">
    <source>
        <dbReference type="EMBL" id="CAA9996955.1"/>
    </source>
</evidence>
<gene>
    <name evidence="1" type="ORF">NTEN_LOCUS3331</name>
</gene>
<organism evidence="1 2">
    <name type="scientific">Nesidiocoris tenuis</name>
    <dbReference type="NCBI Taxonomy" id="355587"/>
    <lineage>
        <taxon>Eukaryota</taxon>
        <taxon>Metazoa</taxon>
        <taxon>Ecdysozoa</taxon>
        <taxon>Arthropoda</taxon>
        <taxon>Hexapoda</taxon>
        <taxon>Insecta</taxon>
        <taxon>Pterygota</taxon>
        <taxon>Neoptera</taxon>
        <taxon>Paraneoptera</taxon>
        <taxon>Hemiptera</taxon>
        <taxon>Heteroptera</taxon>
        <taxon>Panheteroptera</taxon>
        <taxon>Cimicomorpha</taxon>
        <taxon>Miridae</taxon>
        <taxon>Dicyphina</taxon>
        <taxon>Nesidiocoris</taxon>
    </lineage>
</organism>
<dbReference type="EMBL" id="CADCXU010005252">
    <property type="protein sequence ID" value="CAA9996955.1"/>
    <property type="molecule type" value="Genomic_DNA"/>
</dbReference>
<feature type="non-terminal residue" evidence="1">
    <location>
        <position position="72"/>
    </location>
</feature>
<dbReference type="AlphaFoldDB" id="A0A6H5G2M6"/>
<evidence type="ECO:0000313" key="2">
    <source>
        <dbReference type="Proteomes" id="UP000479000"/>
    </source>
</evidence>